<name>A0ABS3FVS2_9CYAN</name>
<dbReference type="Gene3D" id="2.160.20.80">
    <property type="entry name" value="E3 ubiquitin-protein ligase SopA"/>
    <property type="match status" value="3"/>
</dbReference>
<protein>
    <submittedName>
        <fullName evidence="1">Pentapeptide repeat-containing protein</fullName>
    </submittedName>
</protein>
<dbReference type="InterPro" id="IPR051082">
    <property type="entry name" value="Pentapeptide-BTB/POZ_domain"/>
</dbReference>
<sequence length="296" mass="31960">MTNDKPLMDIHQLLTQYAQGDRLFSKVNLCEAHLSGTNLSRGVFRDAILQEINLSSAYLRRTDFRGADLKGADLRGAYLKGADLRGTDLRWADMGATDISHALYNSQTQFPLGFDPKGRNAYAIAPKADLSLAYLYKADLRWTKLTDANLTQAYLYRADLRSADLRGSDLSEANLHFALCDADTCFDEEFDANRAGVYWIRPQSSLVDATLSGARLSGVDLSGADLSGADLTRADLSRANLEKANLSGANLTGANLLGANLLGAKITDAEFAEADLLGAIAPDGSTTMIDLQKSAP</sequence>
<dbReference type="SUPFAM" id="SSF141571">
    <property type="entry name" value="Pentapeptide repeat-like"/>
    <property type="match status" value="1"/>
</dbReference>
<dbReference type="EMBL" id="JAFLQW010000465">
    <property type="protein sequence ID" value="MBO0350873.1"/>
    <property type="molecule type" value="Genomic_DNA"/>
</dbReference>
<evidence type="ECO:0000313" key="1">
    <source>
        <dbReference type="EMBL" id="MBO0350873.1"/>
    </source>
</evidence>
<dbReference type="RefSeq" id="WP_207089344.1">
    <property type="nucleotide sequence ID" value="NZ_JAFLQW010000465.1"/>
</dbReference>
<comment type="caution">
    <text evidence="1">The sequence shown here is derived from an EMBL/GenBank/DDBJ whole genome shotgun (WGS) entry which is preliminary data.</text>
</comment>
<reference evidence="1 2" key="1">
    <citation type="submission" date="2021-03" db="EMBL/GenBank/DDBJ databases">
        <title>Metabolic Capacity of the Antarctic Cyanobacterium Phormidium pseudopriestleyi that Sustains Oxygenic Photosynthesis in the Presence of Hydrogen Sulfide.</title>
        <authorList>
            <person name="Lumian J.E."/>
            <person name="Jungblut A.D."/>
            <person name="Dillon M.L."/>
            <person name="Hawes I."/>
            <person name="Doran P.T."/>
            <person name="Mackey T.J."/>
            <person name="Dick G.J."/>
            <person name="Grettenberger C.L."/>
            <person name="Sumner D.Y."/>
        </authorList>
    </citation>
    <scope>NUCLEOTIDE SEQUENCE [LARGE SCALE GENOMIC DNA]</scope>
    <source>
        <strain evidence="1 2">FRX01</strain>
    </source>
</reference>
<accession>A0ABS3FVS2</accession>
<keyword evidence="2" id="KW-1185">Reference proteome</keyword>
<gene>
    <name evidence="1" type="ORF">J0895_17740</name>
</gene>
<dbReference type="PANTHER" id="PTHR14136:SF17">
    <property type="entry name" value="BTB_POZ DOMAIN-CONTAINING PROTEIN KCTD9"/>
    <property type="match status" value="1"/>
</dbReference>
<dbReference type="PANTHER" id="PTHR14136">
    <property type="entry name" value="BTB_POZ DOMAIN-CONTAINING PROTEIN KCTD9"/>
    <property type="match status" value="1"/>
</dbReference>
<dbReference type="Pfam" id="PF00805">
    <property type="entry name" value="Pentapeptide"/>
    <property type="match status" value="4"/>
</dbReference>
<proteinExistence type="predicted"/>
<dbReference type="Proteomes" id="UP000664844">
    <property type="component" value="Unassembled WGS sequence"/>
</dbReference>
<evidence type="ECO:0000313" key="2">
    <source>
        <dbReference type="Proteomes" id="UP000664844"/>
    </source>
</evidence>
<dbReference type="InterPro" id="IPR001646">
    <property type="entry name" value="5peptide_repeat"/>
</dbReference>
<organism evidence="1 2">
    <name type="scientific">Phormidium pseudopriestleyi FRX01</name>
    <dbReference type="NCBI Taxonomy" id="1759528"/>
    <lineage>
        <taxon>Bacteria</taxon>
        <taxon>Bacillati</taxon>
        <taxon>Cyanobacteriota</taxon>
        <taxon>Cyanophyceae</taxon>
        <taxon>Oscillatoriophycideae</taxon>
        <taxon>Oscillatoriales</taxon>
        <taxon>Oscillatoriaceae</taxon>
        <taxon>Phormidium</taxon>
    </lineage>
</organism>